<evidence type="ECO:0000313" key="2">
    <source>
        <dbReference type="Proteomes" id="UP000593579"/>
    </source>
</evidence>
<gene>
    <name evidence="1" type="ORF">Gogos_011761</name>
</gene>
<comment type="caution">
    <text evidence="1">The sequence shown here is derived from an EMBL/GenBank/DDBJ whole genome shotgun (WGS) entry which is preliminary data.</text>
</comment>
<organism evidence="1 2">
    <name type="scientific">Gossypium gossypioides</name>
    <name type="common">Mexican cotton</name>
    <name type="synonym">Selera gossypioides</name>
    <dbReference type="NCBI Taxonomy" id="34282"/>
    <lineage>
        <taxon>Eukaryota</taxon>
        <taxon>Viridiplantae</taxon>
        <taxon>Streptophyta</taxon>
        <taxon>Embryophyta</taxon>
        <taxon>Tracheophyta</taxon>
        <taxon>Spermatophyta</taxon>
        <taxon>Magnoliopsida</taxon>
        <taxon>eudicotyledons</taxon>
        <taxon>Gunneridae</taxon>
        <taxon>Pentapetalae</taxon>
        <taxon>rosids</taxon>
        <taxon>malvids</taxon>
        <taxon>Malvales</taxon>
        <taxon>Malvaceae</taxon>
        <taxon>Malvoideae</taxon>
        <taxon>Gossypium</taxon>
    </lineage>
</organism>
<name>A0A7J9BQF0_GOSGO</name>
<dbReference type="AlphaFoldDB" id="A0A7J9BQF0"/>
<sequence length="26" mass="3061">MKIKGSFQKFYLDGICLICKTEDLHE</sequence>
<accession>A0A7J9BQF0</accession>
<keyword evidence="2" id="KW-1185">Reference proteome</keyword>
<proteinExistence type="predicted"/>
<reference evidence="1 2" key="1">
    <citation type="journal article" date="2019" name="Genome Biol. Evol.">
        <title>Insights into the evolution of the New World diploid cottons (Gossypium, subgenus Houzingenia) based on genome sequencing.</title>
        <authorList>
            <person name="Grover C.E."/>
            <person name="Arick M.A. 2nd"/>
            <person name="Thrash A."/>
            <person name="Conover J.L."/>
            <person name="Sanders W.S."/>
            <person name="Peterson D.G."/>
            <person name="Frelichowski J.E."/>
            <person name="Scheffler J.A."/>
            <person name="Scheffler B.E."/>
            <person name="Wendel J.F."/>
        </authorList>
    </citation>
    <scope>NUCLEOTIDE SEQUENCE [LARGE SCALE GENOMIC DNA]</scope>
    <source>
        <strain evidence="1">5</strain>
        <tissue evidence="1">Leaf</tissue>
    </source>
</reference>
<dbReference type="Proteomes" id="UP000593579">
    <property type="component" value="Unassembled WGS sequence"/>
</dbReference>
<protein>
    <submittedName>
        <fullName evidence="1">Uncharacterized protein</fullName>
    </submittedName>
</protein>
<dbReference type="EMBL" id="JABEZY010000005">
    <property type="protein sequence ID" value="MBA0738398.1"/>
    <property type="molecule type" value="Genomic_DNA"/>
</dbReference>
<evidence type="ECO:0000313" key="1">
    <source>
        <dbReference type="EMBL" id="MBA0738398.1"/>
    </source>
</evidence>